<dbReference type="Gene3D" id="2.170.130.10">
    <property type="entry name" value="TonB-dependent receptor, plug domain"/>
    <property type="match status" value="1"/>
</dbReference>
<evidence type="ECO:0000256" key="7">
    <source>
        <dbReference type="ARBA" id="ARBA00023136"/>
    </source>
</evidence>
<dbReference type="InterPro" id="IPR036942">
    <property type="entry name" value="Beta-barrel_TonB_sf"/>
</dbReference>
<dbReference type="CDD" id="cd01347">
    <property type="entry name" value="ligand_gated_channel"/>
    <property type="match status" value="1"/>
</dbReference>
<evidence type="ECO:0000256" key="10">
    <source>
        <dbReference type="PROSITE-ProRule" id="PRU01360"/>
    </source>
</evidence>
<evidence type="ECO:0000256" key="11">
    <source>
        <dbReference type="RuleBase" id="RU003357"/>
    </source>
</evidence>
<evidence type="ECO:0000256" key="3">
    <source>
        <dbReference type="ARBA" id="ARBA00022452"/>
    </source>
</evidence>
<dbReference type="Pfam" id="PF07715">
    <property type="entry name" value="Plug"/>
    <property type="match status" value="1"/>
</dbReference>
<name>A0A9W6IZ38_9HYPH</name>
<dbReference type="InterPro" id="IPR000531">
    <property type="entry name" value="Beta-barrel_TonB"/>
</dbReference>
<protein>
    <submittedName>
        <fullName evidence="15">Exported heme receptor protein</fullName>
    </submittedName>
</protein>
<evidence type="ECO:0000259" key="13">
    <source>
        <dbReference type="Pfam" id="PF00593"/>
    </source>
</evidence>
<dbReference type="Gene3D" id="2.40.170.20">
    <property type="entry name" value="TonB-dependent receptor, beta-barrel domain"/>
    <property type="match status" value="1"/>
</dbReference>
<keyword evidence="9 10" id="KW-0998">Cell outer membrane</keyword>
<evidence type="ECO:0000256" key="9">
    <source>
        <dbReference type="ARBA" id="ARBA00023237"/>
    </source>
</evidence>
<keyword evidence="5" id="KW-0732">Signal</keyword>
<dbReference type="GO" id="GO:0009279">
    <property type="term" value="C:cell outer membrane"/>
    <property type="evidence" value="ECO:0007669"/>
    <property type="project" value="UniProtKB-SubCell"/>
</dbReference>
<sequence>MSLPGPALAQSATSAETVELPAIEVSGERKSERDSLQPRGGSLPQPQTLNRQITQSATVVDRAQIEQTSPTGLLDILATVPGISVARAGGIGGQIYLRGFSSNNFRSPLFVDGQRFRGRNTLQLNYFSPGEIERVEVIRGPASVLYGSEALTGLVNIVTRTPSGDPSGPFRITHGGSSASFGTAAKSVATDNWIEGAGGGFDYLASVSGRWGDDYHTPLGKAPNSDYKSLGGSLKLGYTPTAGQRFELALRHYTEEDGRAGGVGGAPGAPYLKVRQSPNDVTMGRLSYTGEFDGPVKKVEASVYANYYDTTLKTNSNTINADGITTRHVSSGSHVIGPLVFGGRAVGTIPWSFGIGDVKTLIGVDAFKENRPGSKGWSRVTTFDPGTGATTGVTFSGKAKNGPDTTQANAGVFMLNEWTPVEPLTLSAGLRYDWFHTTSELSPLPASVRPAFVGNNTTDGHAPTGSIGAVFRILPNVDLLASVATSFREPTNSEMYAFSATTIPNPSLKPEKGLTYEGGVRFHTDDAELKVTAFDSHYRNFLQTIAVSYNGVSGFTQSQNIGKAEVRGIEAEGTWQATRTINLFASLTYLHGDNKTAGTPLPFLAPWRGRVGAQYAAPDASYSVMAVVDWATRKTRIVPAQEFETAGYAVPKVYTTLNLGNIVSPQLGDTKLILGVENVFDKKYADASTFVNVAYDRSLTNPLIEVGRNFTFKLQHTF</sequence>
<dbReference type="InterPro" id="IPR012910">
    <property type="entry name" value="Plug_dom"/>
</dbReference>
<dbReference type="Pfam" id="PF00593">
    <property type="entry name" value="TonB_dep_Rec_b-barrel"/>
    <property type="match status" value="1"/>
</dbReference>
<evidence type="ECO:0000313" key="16">
    <source>
        <dbReference type="Proteomes" id="UP001143372"/>
    </source>
</evidence>
<evidence type="ECO:0000256" key="2">
    <source>
        <dbReference type="ARBA" id="ARBA00022448"/>
    </source>
</evidence>
<dbReference type="EMBL" id="BSFI01000004">
    <property type="protein sequence ID" value="GLK67327.1"/>
    <property type="molecule type" value="Genomic_DNA"/>
</dbReference>
<dbReference type="SUPFAM" id="SSF56935">
    <property type="entry name" value="Porins"/>
    <property type="match status" value="1"/>
</dbReference>
<keyword evidence="16" id="KW-1185">Reference proteome</keyword>
<dbReference type="PANTHER" id="PTHR30069:SF29">
    <property type="entry name" value="HEMOGLOBIN AND HEMOGLOBIN-HAPTOGLOBIN-BINDING PROTEIN 1-RELATED"/>
    <property type="match status" value="1"/>
</dbReference>
<dbReference type="GO" id="GO:0015344">
    <property type="term" value="F:siderophore uptake transmembrane transporter activity"/>
    <property type="evidence" value="ECO:0007669"/>
    <property type="project" value="TreeGrafter"/>
</dbReference>
<organism evidence="15 16">
    <name type="scientific">Hansschlegelia plantiphila</name>
    <dbReference type="NCBI Taxonomy" id="374655"/>
    <lineage>
        <taxon>Bacteria</taxon>
        <taxon>Pseudomonadati</taxon>
        <taxon>Pseudomonadota</taxon>
        <taxon>Alphaproteobacteria</taxon>
        <taxon>Hyphomicrobiales</taxon>
        <taxon>Methylopilaceae</taxon>
        <taxon>Hansschlegelia</taxon>
    </lineage>
</organism>
<gene>
    <name evidence="15" type="ORF">GCM10008179_09650</name>
</gene>
<reference evidence="15" key="1">
    <citation type="journal article" date="2014" name="Int. J. Syst. Evol. Microbiol.">
        <title>Complete genome sequence of Corynebacterium casei LMG S-19264T (=DSM 44701T), isolated from a smear-ripened cheese.</title>
        <authorList>
            <consortium name="US DOE Joint Genome Institute (JGI-PGF)"/>
            <person name="Walter F."/>
            <person name="Albersmeier A."/>
            <person name="Kalinowski J."/>
            <person name="Ruckert C."/>
        </authorList>
    </citation>
    <scope>NUCLEOTIDE SEQUENCE</scope>
    <source>
        <strain evidence="15">VKM B-2347</strain>
    </source>
</reference>
<evidence type="ECO:0000256" key="5">
    <source>
        <dbReference type="ARBA" id="ARBA00022729"/>
    </source>
</evidence>
<evidence type="ECO:0000256" key="8">
    <source>
        <dbReference type="ARBA" id="ARBA00023170"/>
    </source>
</evidence>
<evidence type="ECO:0000256" key="4">
    <source>
        <dbReference type="ARBA" id="ARBA00022692"/>
    </source>
</evidence>
<keyword evidence="3 10" id="KW-1134">Transmembrane beta strand</keyword>
<proteinExistence type="inferred from homology"/>
<feature type="compositionally biased region" description="Basic and acidic residues" evidence="12">
    <location>
        <begin position="26"/>
        <end position="36"/>
    </location>
</feature>
<accession>A0A9W6IZ38</accession>
<evidence type="ECO:0000313" key="15">
    <source>
        <dbReference type="EMBL" id="GLK67327.1"/>
    </source>
</evidence>
<comment type="similarity">
    <text evidence="10 11">Belongs to the TonB-dependent receptor family.</text>
</comment>
<comment type="subcellular location">
    <subcellularLocation>
        <location evidence="1 10">Cell outer membrane</location>
        <topology evidence="1 10">Multi-pass membrane protein</topology>
    </subcellularLocation>
</comment>
<comment type="caution">
    <text evidence="15">The sequence shown here is derived from an EMBL/GenBank/DDBJ whole genome shotgun (WGS) entry which is preliminary data.</text>
</comment>
<keyword evidence="8 15" id="KW-0675">Receptor</keyword>
<dbReference type="PANTHER" id="PTHR30069">
    <property type="entry name" value="TONB-DEPENDENT OUTER MEMBRANE RECEPTOR"/>
    <property type="match status" value="1"/>
</dbReference>
<dbReference type="InterPro" id="IPR039426">
    <property type="entry name" value="TonB-dep_rcpt-like"/>
</dbReference>
<evidence type="ECO:0000256" key="1">
    <source>
        <dbReference type="ARBA" id="ARBA00004571"/>
    </source>
</evidence>
<dbReference type="AlphaFoldDB" id="A0A9W6IZ38"/>
<feature type="domain" description="TonB-dependent receptor plug" evidence="14">
    <location>
        <begin position="51"/>
        <end position="153"/>
    </location>
</feature>
<evidence type="ECO:0000259" key="14">
    <source>
        <dbReference type="Pfam" id="PF07715"/>
    </source>
</evidence>
<feature type="region of interest" description="Disordered" evidence="12">
    <location>
        <begin position="26"/>
        <end position="47"/>
    </location>
</feature>
<dbReference type="GO" id="GO:0044718">
    <property type="term" value="P:siderophore transmembrane transport"/>
    <property type="evidence" value="ECO:0007669"/>
    <property type="project" value="TreeGrafter"/>
</dbReference>
<keyword evidence="2 10" id="KW-0813">Transport</keyword>
<reference evidence="15" key="2">
    <citation type="submission" date="2023-01" db="EMBL/GenBank/DDBJ databases">
        <authorList>
            <person name="Sun Q."/>
            <person name="Evtushenko L."/>
        </authorList>
    </citation>
    <scope>NUCLEOTIDE SEQUENCE</scope>
    <source>
        <strain evidence="15">VKM B-2347</strain>
    </source>
</reference>
<evidence type="ECO:0000256" key="6">
    <source>
        <dbReference type="ARBA" id="ARBA00023077"/>
    </source>
</evidence>
<dbReference type="InterPro" id="IPR037066">
    <property type="entry name" value="Plug_dom_sf"/>
</dbReference>
<feature type="domain" description="TonB-dependent receptor-like beta-barrel" evidence="13">
    <location>
        <begin position="236"/>
        <end position="678"/>
    </location>
</feature>
<evidence type="ECO:0000256" key="12">
    <source>
        <dbReference type="SAM" id="MobiDB-lite"/>
    </source>
</evidence>
<dbReference type="PROSITE" id="PS52016">
    <property type="entry name" value="TONB_DEPENDENT_REC_3"/>
    <property type="match status" value="1"/>
</dbReference>
<keyword evidence="7 10" id="KW-0472">Membrane</keyword>
<keyword evidence="4 10" id="KW-0812">Transmembrane</keyword>
<keyword evidence="6 11" id="KW-0798">TonB box</keyword>
<dbReference type="Proteomes" id="UP001143372">
    <property type="component" value="Unassembled WGS sequence"/>
</dbReference>